<dbReference type="InterPro" id="IPR014914">
    <property type="entry name" value="RES_dom"/>
</dbReference>
<protein>
    <submittedName>
        <fullName evidence="2">RES family NAD+ phosphorylase</fullName>
    </submittedName>
</protein>
<proteinExistence type="predicted"/>
<dbReference type="RefSeq" id="WP_282211048.1">
    <property type="nucleotide sequence ID" value="NZ_CP118247.1"/>
</dbReference>
<dbReference type="Proteomes" id="UP001222118">
    <property type="component" value="Chromosome"/>
</dbReference>
<evidence type="ECO:0000313" key="3">
    <source>
        <dbReference type="Proteomes" id="UP001222118"/>
    </source>
</evidence>
<evidence type="ECO:0000259" key="1">
    <source>
        <dbReference type="SMART" id="SM00953"/>
    </source>
</evidence>
<dbReference type="Pfam" id="PF08808">
    <property type="entry name" value="RES"/>
    <property type="match status" value="1"/>
</dbReference>
<sequence>MVAPPRTRVRWPQYFRLINSAYPPIDLFEDIADPRDWNLLASAEAKTNPRIAESIGKLDLVPVARRAVGAGASYVMAPFTHCSPDKPGRFHTGHFGAFYGADSFETAVAETVFHAAKFFLATQEAPGWLSQMRELVGKLDAELVDICGGGFDAVLDADSYVASQAFARQVIAAGGNGILFPSVRQPGALCFAGFYPDVQGIPVQARHFSYHFDGHRVDMIKELTHEGDGPIYRLSE</sequence>
<accession>A0ABY7YX94</accession>
<evidence type="ECO:0000313" key="2">
    <source>
        <dbReference type="EMBL" id="WDR05529.1"/>
    </source>
</evidence>
<reference evidence="2 3" key="1">
    <citation type="submission" date="2023-02" db="EMBL/GenBank/DDBJ databases">
        <title>Devosia chondri sp. nov., isolated from the phycosphere of marine algae.</title>
        <authorList>
            <person name="Kim J.M."/>
            <person name="Lee J.K."/>
            <person name="Choi B.J."/>
            <person name="Bayburt H."/>
            <person name="Jeon C.O."/>
        </authorList>
    </citation>
    <scope>NUCLEOTIDE SEQUENCE [LARGE SCALE GENOMIC DNA]</scope>
    <source>
        <strain evidence="2 3">G2-5</strain>
    </source>
</reference>
<dbReference type="SMART" id="SM00953">
    <property type="entry name" value="RES"/>
    <property type="match status" value="1"/>
</dbReference>
<organism evidence="2 3">
    <name type="scientific">Devosia rhodophyticola</name>
    <dbReference type="NCBI Taxonomy" id="3026423"/>
    <lineage>
        <taxon>Bacteria</taxon>
        <taxon>Pseudomonadati</taxon>
        <taxon>Pseudomonadota</taxon>
        <taxon>Alphaproteobacteria</taxon>
        <taxon>Hyphomicrobiales</taxon>
        <taxon>Devosiaceae</taxon>
        <taxon>Devosia</taxon>
    </lineage>
</organism>
<name>A0ABY7YX94_9HYPH</name>
<dbReference type="EMBL" id="CP118247">
    <property type="protein sequence ID" value="WDR05529.1"/>
    <property type="molecule type" value="Genomic_DNA"/>
</dbReference>
<keyword evidence="3" id="KW-1185">Reference proteome</keyword>
<gene>
    <name evidence="2" type="ORF">PSQ90_14810</name>
</gene>
<feature type="domain" description="RES" evidence="1">
    <location>
        <begin position="78"/>
        <end position="205"/>
    </location>
</feature>